<keyword evidence="1" id="KW-0678">Repressor</keyword>
<dbReference type="RefSeq" id="WP_085480619.1">
    <property type="nucleotide sequence ID" value="NZ_FXAT01000001.1"/>
</dbReference>
<evidence type="ECO:0000256" key="1">
    <source>
        <dbReference type="ARBA" id="ARBA00022491"/>
    </source>
</evidence>
<proteinExistence type="predicted"/>
<dbReference type="GO" id="GO:0003677">
    <property type="term" value="F:DNA binding"/>
    <property type="evidence" value="ECO:0007669"/>
    <property type="project" value="UniProtKB-KW"/>
</dbReference>
<sequence length="154" mass="17225">MKIGELAARLGMAASAIRFYEQSGLLPAATRGANGYRVYDATAEERLRQIQLAQRLGFTLDEIRTAIKEMGDFSKDGLLGRIDQRLHEIDTLRARLDEQRAALLGVRDALQAEWAAGRCFKVDQFEVRQCVAREEDAHTGEAPGRKQPPVRTRA</sequence>
<dbReference type="STRING" id="1515439.SAMN06265784_101440"/>
<keyword evidence="4" id="KW-0804">Transcription</keyword>
<evidence type="ECO:0000313" key="7">
    <source>
        <dbReference type="EMBL" id="SMG10832.1"/>
    </source>
</evidence>
<dbReference type="Pfam" id="PF13411">
    <property type="entry name" value="MerR_1"/>
    <property type="match status" value="1"/>
</dbReference>
<evidence type="ECO:0000256" key="3">
    <source>
        <dbReference type="ARBA" id="ARBA00023125"/>
    </source>
</evidence>
<evidence type="ECO:0000313" key="8">
    <source>
        <dbReference type="Proteomes" id="UP000193228"/>
    </source>
</evidence>
<protein>
    <submittedName>
        <fullName evidence="7">DNA-binding transcriptional regulator, MerR family</fullName>
    </submittedName>
</protein>
<dbReference type="Proteomes" id="UP000193228">
    <property type="component" value="Unassembled WGS sequence"/>
</dbReference>
<dbReference type="PROSITE" id="PS50937">
    <property type="entry name" value="HTH_MERR_2"/>
    <property type="match status" value="1"/>
</dbReference>
<feature type="domain" description="HTH merR-type" evidence="6">
    <location>
        <begin position="1"/>
        <end position="69"/>
    </location>
</feature>
<keyword evidence="8" id="KW-1185">Reference proteome</keyword>
<dbReference type="PANTHER" id="PTHR30204:SF69">
    <property type="entry name" value="MERR-FAMILY TRANSCRIPTIONAL REGULATOR"/>
    <property type="match status" value="1"/>
</dbReference>
<keyword evidence="3 7" id="KW-0238">DNA-binding</keyword>
<gene>
    <name evidence="7" type="ORF">SAMN06265784_101440</name>
</gene>
<dbReference type="Gene3D" id="1.10.1660.10">
    <property type="match status" value="1"/>
</dbReference>
<evidence type="ECO:0000256" key="5">
    <source>
        <dbReference type="SAM" id="MobiDB-lite"/>
    </source>
</evidence>
<organism evidence="7 8">
    <name type="scientific">Paraburkholderia susongensis</name>
    <dbReference type="NCBI Taxonomy" id="1515439"/>
    <lineage>
        <taxon>Bacteria</taxon>
        <taxon>Pseudomonadati</taxon>
        <taxon>Pseudomonadota</taxon>
        <taxon>Betaproteobacteria</taxon>
        <taxon>Burkholderiales</taxon>
        <taxon>Burkholderiaceae</taxon>
        <taxon>Paraburkholderia</taxon>
    </lineage>
</organism>
<name>A0A1X7I9P7_9BURK</name>
<dbReference type="InterPro" id="IPR000551">
    <property type="entry name" value="MerR-type_HTH_dom"/>
</dbReference>
<keyword evidence="2" id="KW-0805">Transcription regulation</keyword>
<feature type="region of interest" description="Disordered" evidence="5">
    <location>
        <begin position="135"/>
        <end position="154"/>
    </location>
</feature>
<evidence type="ECO:0000259" key="6">
    <source>
        <dbReference type="PROSITE" id="PS50937"/>
    </source>
</evidence>
<dbReference type="InterPro" id="IPR047057">
    <property type="entry name" value="MerR_fam"/>
</dbReference>
<reference evidence="8" key="1">
    <citation type="submission" date="2017-04" db="EMBL/GenBank/DDBJ databases">
        <authorList>
            <person name="Varghese N."/>
            <person name="Submissions S."/>
        </authorList>
    </citation>
    <scope>NUCLEOTIDE SEQUENCE [LARGE SCALE GENOMIC DNA]</scope>
    <source>
        <strain evidence="8">LMG 29540</strain>
    </source>
</reference>
<dbReference type="SMART" id="SM00422">
    <property type="entry name" value="HTH_MERR"/>
    <property type="match status" value="1"/>
</dbReference>
<dbReference type="AlphaFoldDB" id="A0A1X7I9P7"/>
<accession>A0A1X7I9P7</accession>
<dbReference type="EMBL" id="FXAT01000001">
    <property type="protein sequence ID" value="SMG10832.1"/>
    <property type="molecule type" value="Genomic_DNA"/>
</dbReference>
<dbReference type="OrthoDB" id="5297305at2"/>
<evidence type="ECO:0000256" key="2">
    <source>
        <dbReference type="ARBA" id="ARBA00023015"/>
    </source>
</evidence>
<dbReference type="InterPro" id="IPR009061">
    <property type="entry name" value="DNA-bd_dom_put_sf"/>
</dbReference>
<evidence type="ECO:0000256" key="4">
    <source>
        <dbReference type="ARBA" id="ARBA00023163"/>
    </source>
</evidence>
<dbReference type="GO" id="GO:0003700">
    <property type="term" value="F:DNA-binding transcription factor activity"/>
    <property type="evidence" value="ECO:0007669"/>
    <property type="project" value="InterPro"/>
</dbReference>
<dbReference type="PANTHER" id="PTHR30204">
    <property type="entry name" value="REDOX-CYCLING DRUG-SENSING TRANSCRIPTIONAL ACTIVATOR SOXR"/>
    <property type="match status" value="1"/>
</dbReference>
<dbReference type="SUPFAM" id="SSF46955">
    <property type="entry name" value="Putative DNA-binding domain"/>
    <property type="match status" value="1"/>
</dbReference>
<dbReference type="PRINTS" id="PR00040">
    <property type="entry name" value="HTHMERR"/>
</dbReference>